<accession>A0AAE0L4J3</accession>
<feature type="compositionally biased region" description="Polar residues" evidence="1">
    <location>
        <begin position="96"/>
        <end position="106"/>
    </location>
</feature>
<evidence type="ECO:0000313" key="2">
    <source>
        <dbReference type="EMBL" id="KAK3271592.1"/>
    </source>
</evidence>
<evidence type="ECO:0000256" key="1">
    <source>
        <dbReference type="SAM" id="MobiDB-lite"/>
    </source>
</evidence>
<protein>
    <submittedName>
        <fullName evidence="2">Uncharacterized protein</fullName>
    </submittedName>
</protein>
<organism evidence="2 3">
    <name type="scientific">Cymbomonas tetramitiformis</name>
    <dbReference type="NCBI Taxonomy" id="36881"/>
    <lineage>
        <taxon>Eukaryota</taxon>
        <taxon>Viridiplantae</taxon>
        <taxon>Chlorophyta</taxon>
        <taxon>Pyramimonadophyceae</taxon>
        <taxon>Pyramimonadales</taxon>
        <taxon>Pyramimonadaceae</taxon>
        <taxon>Cymbomonas</taxon>
    </lineage>
</organism>
<dbReference type="EMBL" id="LGRX02009581">
    <property type="protein sequence ID" value="KAK3271592.1"/>
    <property type="molecule type" value="Genomic_DNA"/>
</dbReference>
<dbReference type="Proteomes" id="UP001190700">
    <property type="component" value="Unassembled WGS sequence"/>
</dbReference>
<evidence type="ECO:0000313" key="3">
    <source>
        <dbReference type="Proteomes" id="UP001190700"/>
    </source>
</evidence>
<comment type="caution">
    <text evidence="2">The sequence shown here is derived from an EMBL/GenBank/DDBJ whole genome shotgun (WGS) entry which is preliminary data.</text>
</comment>
<sequence length="174" mass="19281">MGKAAASVFVGRTFRVPKDKWPDYSNVCPDVGYWTGKIIRRTKRSGATVYESKIVEDGVAAVTWEFSFEWVKVRLVLLDGEARKELQDDRRRRNSSGRQMLSQSVAGDTRDVANPARRRASVARAQAGFQPVDNEITPPKLAALAHSLPQAREETSSHAVHTTPHTEETCGGSE</sequence>
<dbReference type="AlphaFoldDB" id="A0AAE0L4J3"/>
<proteinExistence type="predicted"/>
<keyword evidence="3" id="KW-1185">Reference proteome</keyword>
<reference evidence="2 3" key="1">
    <citation type="journal article" date="2015" name="Genome Biol. Evol.">
        <title>Comparative Genomics of a Bacterivorous Green Alga Reveals Evolutionary Causalities and Consequences of Phago-Mixotrophic Mode of Nutrition.</title>
        <authorList>
            <person name="Burns J.A."/>
            <person name="Paasch A."/>
            <person name="Narechania A."/>
            <person name="Kim E."/>
        </authorList>
    </citation>
    <scope>NUCLEOTIDE SEQUENCE [LARGE SCALE GENOMIC DNA]</scope>
    <source>
        <strain evidence="2 3">PLY_AMNH</strain>
    </source>
</reference>
<name>A0AAE0L4J3_9CHLO</name>
<gene>
    <name evidence="2" type="ORF">CYMTET_20073</name>
</gene>
<feature type="region of interest" description="Disordered" evidence="1">
    <location>
        <begin position="84"/>
        <end position="174"/>
    </location>
</feature>